<name>A0A0Z8FPJ2_STRSU</name>
<protein>
    <recommendedName>
        <fullName evidence="3">SIR2-like domain-containing protein</fullName>
    </recommendedName>
</protein>
<evidence type="ECO:0008006" key="3">
    <source>
        <dbReference type="Google" id="ProtNLM"/>
    </source>
</evidence>
<dbReference type="EMBL" id="FIHD01000011">
    <property type="protein sequence ID" value="CYU84138.1"/>
    <property type="molecule type" value="Genomic_DNA"/>
</dbReference>
<organism evidence="1 2">
    <name type="scientific">Streptococcus suis</name>
    <dbReference type="NCBI Taxonomy" id="1307"/>
    <lineage>
        <taxon>Bacteria</taxon>
        <taxon>Bacillati</taxon>
        <taxon>Bacillota</taxon>
        <taxon>Bacilli</taxon>
        <taxon>Lactobacillales</taxon>
        <taxon>Streptococcaceae</taxon>
        <taxon>Streptococcus</taxon>
    </lineage>
</organism>
<proteinExistence type="predicted"/>
<dbReference type="Proteomes" id="UP000073494">
    <property type="component" value="Unassembled WGS sequence"/>
</dbReference>
<evidence type="ECO:0000313" key="1">
    <source>
        <dbReference type="EMBL" id="CYU84138.1"/>
    </source>
</evidence>
<evidence type="ECO:0000313" key="2">
    <source>
        <dbReference type="Proteomes" id="UP000073494"/>
    </source>
</evidence>
<dbReference type="AlphaFoldDB" id="A0A0Z8FPJ2"/>
<accession>A0A0Z8FPJ2</accession>
<dbReference type="RefSeq" id="WP_044774437.1">
    <property type="nucleotide sequence ID" value="NZ_CEFG01000044.1"/>
</dbReference>
<sequence length="336" mass="39063">MKSHTVILGAGATIAAIPNGDKNGKSSSVMNGLLKKLNLEELLSGVELQTKSENLEDIYSELYEREECEEVVKELENRLYSYFASLELPDEPTIYDYLILSLTPKDCIATFNWDPLLIQAYVRCSEITQNLPQILCLHGNVGVGFCKEHVEFGIIDWRCPKCLNGFEPTKLLYPVKNKNYSSDEYINWCWRALEFFIDRSYMLTIFGYSAPKSDIEAVNLMKKAWGSIEERELEEVSVIDIVDEDSMLDTWKDFIHSHHYRYSNSFFDSYLAKFPRRTCETVFATFSLNVFSDGSNGFKENFDWKDIKEYIEDMLFEEMENDGKSMLKSKYLVWRK</sequence>
<gene>
    <name evidence="1" type="ORF">ERS132416_00799</name>
</gene>
<reference evidence="1 2" key="1">
    <citation type="submission" date="2016-02" db="EMBL/GenBank/DDBJ databases">
        <authorList>
            <consortium name="Pathogen Informatics"/>
        </authorList>
    </citation>
    <scope>NUCLEOTIDE SEQUENCE [LARGE SCALE GENOMIC DNA]</scope>
    <source>
        <strain evidence="1 2">LSS54</strain>
    </source>
</reference>